<keyword evidence="12" id="KW-1185">Reference proteome</keyword>
<evidence type="ECO:0000313" key="11">
    <source>
        <dbReference type="Ensembl" id="ENSSORP00005020350.1"/>
    </source>
</evidence>
<evidence type="ECO:0000256" key="5">
    <source>
        <dbReference type="ARBA" id="ARBA00023163"/>
    </source>
</evidence>
<feature type="compositionally biased region" description="Polar residues" evidence="9">
    <location>
        <begin position="37"/>
        <end position="50"/>
    </location>
</feature>
<dbReference type="PROSITE" id="PS00027">
    <property type="entry name" value="HOMEOBOX_1"/>
    <property type="match status" value="1"/>
</dbReference>
<dbReference type="GO" id="GO:0005634">
    <property type="term" value="C:nucleus"/>
    <property type="evidence" value="ECO:0007669"/>
    <property type="project" value="UniProtKB-SubCell"/>
</dbReference>
<dbReference type="GO" id="GO:1990837">
    <property type="term" value="F:sequence-specific double-stranded DNA binding"/>
    <property type="evidence" value="ECO:0007669"/>
    <property type="project" value="TreeGrafter"/>
</dbReference>
<keyword evidence="3 7" id="KW-0238">DNA-binding</keyword>
<dbReference type="SUPFAM" id="SSF46689">
    <property type="entry name" value="Homeodomain-like"/>
    <property type="match status" value="1"/>
</dbReference>
<evidence type="ECO:0000256" key="9">
    <source>
        <dbReference type="SAM" id="MobiDB-lite"/>
    </source>
</evidence>
<keyword evidence="2" id="KW-0805">Transcription regulation</keyword>
<evidence type="ECO:0000256" key="2">
    <source>
        <dbReference type="ARBA" id="ARBA00023015"/>
    </source>
</evidence>
<evidence type="ECO:0000256" key="6">
    <source>
        <dbReference type="ARBA" id="ARBA00023242"/>
    </source>
</evidence>
<feature type="region of interest" description="Disordered" evidence="9">
    <location>
        <begin position="1"/>
        <end position="76"/>
    </location>
</feature>
<dbReference type="AlphaFoldDB" id="A0A672ZSQ6"/>
<feature type="domain" description="Homeobox" evidence="10">
    <location>
        <begin position="163"/>
        <end position="223"/>
    </location>
</feature>
<dbReference type="Proteomes" id="UP000472271">
    <property type="component" value="Chromosome 21"/>
</dbReference>
<dbReference type="InterPro" id="IPR009057">
    <property type="entry name" value="Homeodomain-like_sf"/>
</dbReference>
<reference evidence="11" key="2">
    <citation type="submission" date="2025-08" db="UniProtKB">
        <authorList>
            <consortium name="Ensembl"/>
        </authorList>
    </citation>
    <scope>IDENTIFICATION</scope>
</reference>
<dbReference type="PRINTS" id="PR00024">
    <property type="entry name" value="HOMEOBOX"/>
</dbReference>
<feature type="region of interest" description="Disordered" evidence="9">
    <location>
        <begin position="223"/>
        <end position="317"/>
    </location>
</feature>
<keyword evidence="6 7" id="KW-0539">Nucleus</keyword>
<name>A0A672ZSQ6_9TELE</name>
<dbReference type="PANTHER" id="PTHR24335:SF6">
    <property type="entry name" value="MOTOR NEURON AND PANCREAS HOMEOBOX PROTEIN 1-LIKE"/>
    <property type="match status" value="1"/>
</dbReference>
<protein>
    <submittedName>
        <fullName evidence="11">Motor neuron and pancreas homeobox protein 1-like</fullName>
    </submittedName>
</protein>
<dbReference type="InterPro" id="IPR001356">
    <property type="entry name" value="HD"/>
</dbReference>
<dbReference type="GO" id="GO:0000981">
    <property type="term" value="F:DNA-binding transcription factor activity, RNA polymerase II-specific"/>
    <property type="evidence" value="ECO:0007669"/>
    <property type="project" value="InterPro"/>
</dbReference>
<evidence type="ECO:0000313" key="12">
    <source>
        <dbReference type="Proteomes" id="UP000472271"/>
    </source>
</evidence>
<dbReference type="InParanoid" id="A0A672ZSQ6"/>
<dbReference type="InterPro" id="IPR020479">
    <property type="entry name" value="HD_metazoa"/>
</dbReference>
<accession>A0A672ZSQ6</accession>
<keyword evidence="4 7" id="KW-0371">Homeobox</keyword>
<dbReference type="Pfam" id="PF00046">
    <property type="entry name" value="Homeodomain"/>
    <property type="match status" value="1"/>
</dbReference>
<dbReference type="GO" id="GO:0031018">
    <property type="term" value="P:endocrine pancreas development"/>
    <property type="evidence" value="ECO:0007669"/>
    <property type="project" value="TreeGrafter"/>
</dbReference>
<dbReference type="InterPro" id="IPR017970">
    <property type="entry name" value="Homeobox_CS"/>
</dbReference>
<evidence type="ECO:0000256" key="4">
    <source>
        <dbReference type="ARBA" id="ARBA00023155"/>
    </source>
</evidence>
<comment type="subcellular location">
    <subcellularLocation>
        <location evidence="7 8">Nucleus</location>
    </subcellularLocation>
</comment>
<proteinExistence type="predicted"/>
<dbReference type="Ensembl" id="ENSSORT00005020921.1">
    <property type="protein sequence ID" value="ENSSORP00005020350.1"/>
    <property type="gene ID" value="ENSSORG00005009918.1"/>
</dbReference>
<feature type="compositionally biased region" description="Low complexity" evidence="9">
    <location>
        <begin position="51"/>
        <end position="62"/>
    </location>
</feature>
<dbReference type="GO" id="GO:0021520">
    <property type="term" value="P:spinal cord motor neuron cell fate specification"/>
    <property type="evidence" value="ECO:0007669"/>
    <property type="project" value="InterPro"/>
</dbReference>
<gene>
    <name evidence="11" type="primary">LOC115412799</name>
</gene>
<reference evidence="11" key="1">
    <citation type="submission" date="2019-06" db="EMBL/GenBank/DDBJ databases">
        <authorList>
            <consortium name="Wellcome Sanger Institute Data Sharing"/>
        </authorList>
    </citation>
    <scope>NUCLEOTIDE SEQUENCE [LARGE SCALE GENOMIC DNA]</scope>
</reference>
<evidence type="ECO:0000256" key="8">
    <source>
        <dbReference type="RuleBase" id="RU000682"/>
    </source>
</evidence>
<evidence type="ECO:0000256" key="7">
    <source>
        <dbReference type="PROSITE-ProRule" id="PRU00108"/>
    </source>
</evidence>
<reference evidence="11" key="3">
    <citation type="submission" date="2025-09" db="UniProtKB">
        <authorList>
            <consortium name="Ensembl"/>
        </authorList>
    </citation>
    <scope>IDENTIFICATION</scope>
</reference>
<dbReference type="FunFam" id="1.10.10.60:FF:000357">
    <property type="entry name" value="Motor neuron and pancreas homeobox 1"/>
    <property type="match status" value="1"/>
</dbReference>
<keyword evidence="1" id="KW-0217">Developmental protein</keyword>
<evidence type="ECO:0000256" key="3">
    <source>
        <dbReference type="ARBA" id="ARBA00023125"/>
    </source>
</evidence>
<dbReference type="SMART" id="SM00389">
    <property type="entry name" value="HOX"/>
    <property type="match status" value="1"/>
</dbReference>
<organism evidence="11 12">
    <name type="scientific">Sphaeramia orbicularis</name>
    <name type="common">orbiculate cardinalfish</name>
    <dbReference type="NCBI Taxonomy" id="375764"/>
    <lineage>
        <taxon>Eukaryota</taxon>
        <taxon>Metazoa</taxon>
        <taxon>Chordata</taxon>
        <taxon>Craniata</taxon>
        <taxon>Vertebrata</taxon>
        <taxon>Euteleostomi</taxon>
        <taxon>Actinopterygii</taxon>
        <taxon>Neopterygii</taxon>
        <taxon>Teleostei</taxon>
        <taxon>Neoteleostei</taxon>
        <taxon>Acanthomorphata</taxon>
        <taxon>Gobiaria</taxon>
        <taxon>Kurtiformes</taxon>
        <taxon>Apogonoidei</taxon>
        <taxon>Apogonidae</taxon>
        <taxon>Apogoninae</taxon>
        <taxon>Sphaeramia</taxon>
    </lineage>
</organism>
<evidence type="ECO:0000256" key="1">
    <source>
        <dbReference type="ARBA" id="ARBA00022473"/>
    </source>
</evidence>
<feature type="DNA-binding region" description="Homeobox" evidence="7">
    <location>
        <begin position="165"/>
        <end position="224"/>
    </location>
</feature>
<dbReference type="Gene3D" id="1.10.10.60">
    <property type="entry name" value="Homeodomain-like"/>
    <property type="match status" value="1"/>
</dbReference>
<dbReference type="PANTHER" id="PTHR24335">
    <property type="entry name" value="MOTOR NEURON AND PANCREAS HOMEOBOX PROTEIN"/>
    <property type="match status" value="1"/>
</dbReference>
<dbReference type="GO" id="GO:0048812">
    <property type="term" value="P:neuron projection morphogenesis"/>
    <property type="evidence" value="ECO:0007669"/>
    <property type="project" value="TreeGrafter"/>
</dbReference>
<dbReference type="PROSITE" id="PS50071">
    <property type="entry name" value="HOMEOBOX_2"/>
    <property type="match status" value="1"/>
</dbReference>
<dbReference type="CDD" id="cd00086">
    <property type="entry name" value="homeodomain"/>
    <property type="match status" value="1"/>
</dbReference>
<sequence>MDKSKNFRIDALLAHDAQPQRTDPDPDAVSPGRYYTRSPSDSPGSNRGSETPSPHTNPTNPSQVQPGGLLSKPPFMGLSQSGFSPLHQGALLGVHPGSMYPLAAHPAFMYPGFTQLVQHYPEQLKGAPMAGSIPLEPWIRAGIMVPRLGEYGGEFQAQAGLLGKCRRPRTAFTSQQLLELENQFKLNKYLSRPKRFEVATSLMLTETQVKIWFQNRRMKWKRSRKLKDQAGPTSPLTDAERPDLSVQHQGDFHGSSPEDEDDIEAEDEEDKEELDVLRPSPVGFTRHAGVAAAANYSSYSDEELEEEDPRTRSGVFP</sequence>
<feature type="compositionally biased region" description="Acidic residues" evidence="9">
    <location>
        <begin position="257"/>
        <end position="273"/>
    </location>
</feature>
<evidence type="ECO:0000259" key="10">
    <source>
        <dbReference type="PROSITE" id="PS50071"/>
    </source>
</evidence>
<dbReference type="InterPro" id="IPR042768">
    <property type="entry name" value="MNX1/Ceh-12"/>
</dbReference>
<keyword evidence="5" id="KW-0804">Transcription</keyword>